<dbReference type="PANTHER" id="PTHR45458">
    <property type="entry name" value="SHORT-CHAIN DEHYDROGENASE/REDUCTASE SDR"/>
    <property type="match status" value="1"/>
</dbReference>
<gene>
    <name evidence="2" type="ORF">C8C76_10821</name>
</gene>
<accession>A0A2T5RLK7</accession>
<dbReference type="InterPro" id="IPR052184">
    <property type="entry name" value="SDR_enzymes"/>
</dbReference>
<evidence type="ECO:0000313" key="3">
    <source>
        <dbReference type="Proteomes" id="UP000244089"/>
    </source>
</evidence>
<evidence type="ECO:0000313" key="2">
    <source>
        <dbReference type="EMBL" id="PTW00129.1"/>
    </source>
</evidence>
<dbReference type="EMBL" id="QAXS01000008">
    <property type="protein sequence ID" value="PTW00129.1"/>
    <property type="molecule type" value="Genomic_DNA"/>
</dbReference>
<dbReference type="PRINTS" id="PR00081">
    <property type="entry name" value="GDHRDH"/>
</dbReference>
<protein>
    <submittedName>
        <fullName evidence="2">NAD(P)-dependent dehydrogenase (Short-subunit alcohol dehydrogenase family)</fullName>
    </submittedName>
</protein>
<proteinExistence type="inferred from homology"/>
<organism evidence="2 3">
    <name type="scientific">Halanaerobium saccharolyticum</name>
    <dbReference type="NCBI Taxonomy" id="43595"/>
    <lineage>
        <taxon>Bacteria</taxon>
        <taxon>Bacillati</taxon>
        <taxon>Bacillota</taxon>
        <taxon>Clostridia</taxon>
        <taxon>Halanaerobiales</taxon>
        <taxon>Halanaerobiaceae</taxon>
        <taxon>Halanaerobium</taxon>
    </lineage>
</organism>
<dbReference type="Pfam" id="PF00106">
    <property type="entry name" value="adh_short"/>
    <property type="match status" value="1"/>
</dbReference>
<dbReference type="PANTHER" id="PTHR45458:SF1">
    <property type="entry name" value="SHORT CHAIN DEHYDROGENASE"/>
    <property type="match status" value="1"/>
</dbReference>
<comment type="caution">
    <text evidence="2">The sequence shown here is derived from an EMBL/GenBank/DDBJ whole genome shotgun (WGS) entry which is preliminary data.</text>
</comment>
<dbReference type="InterPro" id="IPR036291">
    <property type="entry name" value="NAD(P)-bd_dom_sf"/>
</dbReference>
<dbReference type="AlphaFoldDB" id="A0A2T5RLK7"/>
<reference evidence="2 3" key="1">
    <citation type="submission" date="2018-04" db="EMBL/GenBank/DDBJ databases">
        <title>Subsurface microbial communities from deep shales in Ohio and West Virginia, USA.</title>
        <authorList>
            <person name="Wrighton K."/>
        </authorList>
    </citation>
    <scope>NUCLEOTIDE SEQUENCE [LARGE SCALE GENOMIC DNA]</scope>
    <source>
        <strain evidence="2 3">WC1</strain>
    </source>
</reference>
<comment type="similarity">
    <text evidence="1">Belongs to the short-chain dehydrogenases/reductases (SDR) family.</text>
</comment>
<evidence type="ECO:0000256" key="1">
    <source>
        <dbReference type="RuleBase" id="RU000363"/>
    </source>
</evidence>
<dbReference type="Proteomes" id="UP000244089">
    <property type="component" value="Unassembled WGS sequence"/>
</dbReference>
<dbReference type="GO" id="GO:0016616">
    <property type="term" value="F:oxidoreductase activity, acting on the CH-OH group of donors, NAD or NADP as acceptor"/>
    <property type="evidence" value="ECO:0007669"/>
    <property type="project" value="TreeGrafter"/>
</dbReference>
<dbReference type="SUPFAM" id="SSF51735">
    <property type="entry name" value="NAD(P)-binding Rossmann-fold domains"/>
    <property type="match status" value="1"/>
</dbReference>
<name>A0A2T5RLK7_9FIRM</name>
<dbReference type="PRINTS" id="PR00080">
    <property type="entry name" value="SDRFAMILY"/>
</dbReference>
<dbReference type="OrthoDB" id="9803333at2"/>
<sequence>MQLQKTVYITGADRGLGFALTKKFLEAGYFTFAGRYLEEWNWLAELQTEYPENLKLVDLDLDSDSSIKKAAAEIAKNTDSLDILINNAGIFAPDVDDILGELDFEIMEKMYRVNSLGPLKVTHSVIELLLKGEKKLLINISSEAGSIADCPRKKEYGYSMSKTAVNMQSKIIQNHLQEKGLKVFALHPGYLKTYMLGDKNEEADIEAAESAAEIFRRFVEARKDYQKIYYDYQGNQLSW</sequence>
<dbReference type="Gene3D" id="3.40.50.720">
    <property type="entry name" value="NAD(P)-binding Rossmann-like Domain"/>
    <property type="match status" value="1"/>
</dbReference>
<dbReference type="InterPro" id="IPR002347">
    <property type="entry name" value="SDR_fam"/>
</dbReference>